<keyword evidence="10" id="KW-1185">Reference proteome</keyword>
<keyword evidence="4 6" id="KW-0732">Signal</keyword>
<dbReference type="GO" id="GO:0042742">
    <property type="term" value="P:defense response to bacterium"/>
    <property type="evidence" value="ECO:0007669"/>
    <property type="project" value="UniProtKB-UniRule"/>
</dbReference>
<comment type="subcellular location">
    <subcellularLocation>
        <location evidence="1 6">Secreted</location>
    </subcellularLocation>
</comment>
<reference evidence="9" key="2">
    <citation type="submission" date="2025-09" db="UniProtKB">
        <authorList>
            <consortium name="Ensembl"/>
        </authorList>
    </citation>
    <scope>IDENTIFICATION</scope>
</reference>
<reference evidence="9" key="1">
    <citation type="submission" date="2025-08" db="UniProtKB">
        <authorList>
            <consortium name="Ensembl"/>
        </authorList>
    </citation>
    <scope>IDENTIFICATION</scope>
</reference>
<evidence type="ECO:0000256" key="1">
    <source>
        <dbReference type="ARBA" id="ARBA00004613"/>
    </source>
</evidence>
<keyword evidence="3 6" id="KW-0964">Secreted</keyword>
<feature type="chain" id="PRO_5034503216" description="Beta-defensin" evidence="6">
    <location>
        <begin position="21"/>
        <end position="149"/>
    </location>
</feature>
<keyword evidence="6" id="KW-0044">Antibiotic</keyword>
<comment type="similarity">
    <text evidence="2 6">Belongs to the beta-defensin family.</text>
</comment>
<evidence type="ECO:0000256" key="6">
    <source>
        <dbReference type="RuleBase" id="RU231113"/>
    </source>
</evidence>
<dbReference type="AlphaFoldDB" id="A0A8C6G867"/>
<accession>A0A8C6G867</accession>
<dbReference type="GO" id="GO:0005576">
    <property type="term" value="C:extracellular region"/>
    <property type="evidence" value="ECO:0007669"/>
    <property type="project" value="UniProtKB-SubCell"/>
</dbReference>
<keyword evidence="6" id="KW-0929">Antimicrobial</keyword>
<proteinExistence type="inferred from homology"/>
<keyword evidence="6" id="KW-0211">Defensin</keyword>
<dbReference type="Pfam" id="PF13841">
    <property type="entry name" value="Defensin_beta_2"/>
    <property type="match status" value="1"/>
</dbReference>
<organism evidence="9 10">
    <name type="scientific">Mus spicilegus</name>
    <name type="common">Mound-building mouse</name>
    <dbReference type="NCBI Taxonomy" id="10103"/>
    <lineage>
        <taxon>Eukaryota</taxon>
        <taxon>Metazoa</taxon>
        <taxon>Chordata</taxon>
        <taxon>Craniata</taxon>
        <taxon>Vertebrata</taxon>
        <taxon>Euteleostomi</taxon>
        <taxon>Mammalia</taxon>
        <taxon>Eutheria</taxon>
        <taxon>Euarchontoglires</taxon>
        <taxon>Glires</taxon>
        <taxon>Rodentia</taxon>
        <taxon>Myomorpha</taxon>
        <taxon>Muroidea</taxon>
        <taxon>Muridae</taxon>
        <taxon>Murinae</taxon>
        <taxon>Mus</taxon>
        <taxon>Mus</taxon>
    </lineage>
</organism>
<protein>
    <recommendedName>
        <fullName evidence="6">Beta-defensin</fullName>
    </recommendedName>
</protein>
<evidence type="ECO:0000256" key="4">
    <source>
        <dbReference type="ARBA" id="ARBA00022729"/>
    </source>
</evidence>
<comment type="function">
    <text evidence="6">Has antibacterial activity.</text>
</comment>
<dbReference type="InterPro" id="IPR025933">
    <property type="entry name" value="Beta_defensin_dom"/>
</dbReference>
<keyword evidence="5" id="KW-1015">Disulfide bond</keyword>
<evidence type="ECO:0000313" key="9">
    <source>
        <dbReference type="Ensembl" id="ENSMSIP00000001633.1"/>
    </source>
</evidence>
<evidence type="ECO:0000256" key="7">
    <source>
        <dbReference type="SAM" id="MobiDB-lite"/>
    </source>
</evidence>
<evidence type="ECO:0000259" key="8">
    <source>
        <dbReference type="Pfam" id="PF13841"/>
    </source>
</evidence>
<feature type="region of interest" description="Disordered" evidence="7">
    <location>
        <begin position="128"/>
        <end position="149"/>
    </location>
</feature>
<evidence type="ECO:0000313" key="10">
    <source>
        <dbReference type="Proteomes" id="UP000694415"/>
    </source>
</evidence>
<evidence type="ECO:0000256" key="5">
    <source>
        <dbReference type="ARBA" id="ARBA00023157"/>
    </source>
</evidence>
<evidence type="ECO:0000256" key="2">
    <source>
        <dbReference type="ARBA" id="ARBA00007371"/>
    </source>
</evidence>
<dbReference type="Ensembl" id="ENSMSIT00000002082.1">
    <property type="protein sequence ID" value="ENSMSIP00000001633.1"/>
    <property type="gene ID" value="ENSMSIG00000001590.1"/>
</dbReference>
<feature type="signal peptide" evidence="6">
    <location>
        <begin position="1"/>
        <end position="20"/>
    </location>
</feature>
<dbReference type="GO" id="GO:0045087">
    <property type="term" value="P:innate immune response"/>
    <property type="evidence" value="ECO:0007669"/>
    <property type="project" value="InterPro"/>
</dbReference>
<dbReference type="GeneTree" id="ENSGT00940000167063"/>
<name>A0A8C6G867_MUSSI</name>
<sequence length="149" mass="14862">MKSLLSTLVIIMFLAHLVTGGWYVKKCANTLGNCRKMCRDGEKQTEPATSKCPIGKLCCVLDFKISGHCGGGGQNSDNLVTAGGDEGSNAKASTAAMVGAAAMAGTPTKTSTTAKASAAAMAGNTTKASTAAIASTPTQASAPTKANST</sequence>
<feature type="domain" description="Beta-defensin" evidence="8">
    <location>
        <begin position="26"/>
        <end position="59"/>
    </location>
</feature>
<dbReference type="Proteomes" id="UP000694415">
    <property type="component" value="Unplaced"/>
</dbReference>
<evidence type="ECO:0000256" key="3">
    <source>
        <dbReference type="ARBA" id="ARBA00022525"/>
    </source>
</evidence>